<organism evidence="1 2">
    <name type="scientific">Modicella reniformis</name>
    <dbReference type="NCBI Taxonomy" id="1440133"/>
    <lineage>
        <taxon>Eukaryota</taxon>
        <taxon>Fungi</taxon>
        <taxon>Fungi incertae sedis</taxon>
        <taxon>Mucoromycota</taxon>
        <taxon>Mortierellomycotina</taxon>
        <taxon>Mortierellomycetes</taxon>
        <taxon>Mortierellales</taxon>
        <taxon>Mortierellaceae</taxon>
        <taxon>Modicella</taxon>
    </lineage>
</organism>
<sequence length="165" mass="19478">MFKSIDEKVIDKSENKYRTFWPGLQRISPVGHYDQAAELYDALTKLVNEELYAELEAQSIGEPGYRVCTEHLCNWDYMMKDMNMDLKNLWTEDYKEPYLHYFLTSSIKLSECKPEEENPLFKFIDEAMDNSAHCQILTEQHLPGMCACLRFEGLLTARDNHRDEY</sequence>
<proteinExistence type="predicted"/>
<gene>
    <name evidence="1" type="ORF">BGZ65_003716</name>
</gene>
<reference evidence="1" key="1">
    <citation type="journal article" date="2020" name="Fungal Divers.">
        <title>Resolving the Mortierellaceae phylogeny through synthesis of multi-gene phylogenetics and phylogenomics.</title>
        <authorList>
            <person name="Vandepol N."/>
            <person name="Liber J."/>
            <person name="Desiro A."/>
            <person name="Na H."/>
            <person name="Kennedy M."/>
            <person name="Barry K."/>
            <person name="Grigoriev I.V."/>
            <person name="Miller A.N."/>
            <person name="O'Donnell K."/>
            <person name="Stajich J.E."/>
            <person name="Bonito G."/>
        </authorList>
    </citation>
    <scope>NUCLEOTIDE SEQUENCE</scope>
    <source>
        <strain evidence="1">MES-2147</strain>
    </source>
</reference>
<accession>A0A9P6IZ96</accession>
<dbReference type="OrthoDB" id="381190at2759"/>
<protein>
    <submittedName>
        <fullName evidence="1">Uncharacterized protein</fullName>
    </submittedName>
</protein>
<dbReference type="Proteomes" id="UP000749646">
    <property type="component" value="Unassembled WGS sequence"/>
</dbReference>
<comment type="caution">
    <text evidence="1">The sequence shown here is derived from an EMBL/GenBank/DDBJ whole genome shotgun (WGS) entry which is preliminary data.</text>
</comment>
<dbReference type="EMBL" id="JAAAHW010006793">
    <property type="protein sequence ID" value="KAF9954923.1"/>
    <property type="molecule type" value="Genomic_DNA"/>
</dbReference>
<name>A0A9P6IZ96_9FUNG</name>
<dbReference type="AlphaFoldDB" id="A0A9P6IZ96"/>
<evidence type="ECO:0000313" key="2">
    <source>
        <dbReference type="Proteomes" id="UP000749646"/>
    </source>
</evidence>
<evidence type="ECO:0000313" key="1">
    <source>
        <dbReference type="EMBL" id="KAF9954923.1"/>
    </source>
</evidence>
<keyword evidence="2" id="KW-1185">Reference proteome</keyword>